<organism evidence="4 5">
    <name type="scientific">Mycetocola miduiensis</name>
    <dbReference type="NCBI Taxonomy" id="995034"/>
    <lineage>
        <taxon>Bacteria</taxon>
        <taxon>Bacillati</taxon>
        <taxon>Actinomycetota</taxon>
        <taxon>Actinomycetes</taxon>
        <taxon>Micrococcales</taxon>
        <taxon>Microbacteriaceae</taxon>
        <taxon>Mycetocola</taxon>
    </lineage>
</organism>
<evidence type="ECO:0000256" key="3">
    <source>
        <dbReference type="PIRSR" id="PIRSR001235-1"/>
    </source>
</evidence>
<dbReference type="CDD" id="cd03884">
    <property type="entry name" value="M20_bAS"/>
    <property type="match status" value="1"/>
</dbReference>
<protein>
    <submittedName>
        <fullName evidence="4">Allantoate deiminase/N-carbamoyl-L-amino-acid hydrolase</fullName>
    </submittedName>
</protein>
<dbReference type="STRING" id="995034.SAMN05216219_0647"/>
<dbReference type="GO" id="GO:0046872">
    <property type="term" value="F:metal ion binding"/>
    <property type="evidence" value="ECO:0007669"/>
    <property type="project" value="UniProtKB-KW"/>
</dbReference>
<evidence type="ECO:0000256" key="2">
    <source>
        <dbReference type="ARBA" id="ARBA00022801"/>
    </source>
</evidence>
<dbReference type="NCBIfam" id="NF006771">
    <property type="entry name" value="PRK09290.1-5"/>
    <property type="match status" value="1"/>
</dbReference>
<comment type="cofactor">
    <cofactor evidence="3">
        <name>Zn(2+)</name>
        <dbReference type="ChEBI" id="CHEBI:29105"/>
    </cofactor>
    <text evidence="3">Binds 2 Zn(2+) ions per subunit.</text>
</comment>
<dbReference type="SUPFAM" id="SSF55031">
    <property type="entry name" value="Bacterial exopeptidase dimerisation domain"/>
    <property type="match status" value="1"/>
</dbReference>
<feature type="binding site" evidence="3">
    <location>
        <position position="93"/>
    </location>
    <ligand>
        <name>Zn(2+)</name>
        <dbReference type="ChEBI" id="CHEBI:29105"/>
        <label>1</label>
    </ligand>
</feature>
<feature type="binding site" evidence="3">
    <location>
        <position position="104"/>
    </location>
    <ligand>
        <name>Zn(2+)</name>
        <dbReference type="ChEBI" id="CHEBI:29105"/>
        <label>2</label>
    </ligand>
</feature>
<keyword evidence="3" id="KW-0479">Metal-binding</keyword>
<dbReference type="InterPro" id="IPR010158">
    <property type="entry name" value="Amidase_Cbmase"/>
</dbReference>
<accession>A0A1I4Z0H2</accession>
<dbReference type="NCBIfam" id="TIGR01879">
    <property type="entry name" value="hydantase"/>
    <property type="match status" value="1"/>
</dbReference>
<dbReference type="InterPro" id="IPR036264">
    <property type="entry name" value="Bact_exopeptidase_dim_dom"/>
</dbReference>
<feature type="binding site" evidence="3">
    <location>
        <position position="204"/>
    </location>
    <ligand>
        <name>Zn(2+)</name>
        <dbReference type="ChEBI" id="CHEBI:29105"/>
        <label>1</label>
    </ligand>
</feature>
<dbReference type="Gene3D" id="3.40.630.10">
    <property type="entry name" value="Zn peptidases"/>
    <property type="match status" value="1"/>
</dbReference>
<evidence type="ECO:0000313" key="4">
    <source>
        <dbReference type="EMBL" id="SFN43762.1"/>
    </source>
</evidence>
<sequence length="425" mass="44955">MTSKPSIGVEGAVALIDANRLEQFIERIAEITEAGPGVTRLAYSPLERRAHDVFRNRMCELGLTVTVDAAGNSIAELPGVAEGSSDAVGTGSHLDSVPSGGRFDGIAGVAAAVEVARSVVESGLPHRRPWRFVAFAAEEGARFGQACNGSRAASGVATSAGIAGLYDNGGITMAEAMASVGLRPDRIDTAAWASEDWHGFIELHVEQGNVLETSRTPIGIVDVISGSSRVMVELVGTASHTGATPMHLRRDALVAAAECVLLCEQIAQNSQHRGTRITVGKLDVEPSSITTIPGRVIFSVDVRDIDGDRQRTTARDLLSRFQVIAKERDVDIDIQIIGDTSPAILPTRLVDLIAAQARAHGVPYRIMPSGASHDTQQISKVTSAGMIFVPSQGGLSHVPDEWTSYQELALGTQVLLRALYALDLA</sequence>
<feature type="binding site" evidence="3">
    <location>
        <position position="139"/>
    </location>
    <ligand>
        <name>Zn(2+)</name>
        <dbReference type="ChEBI" id="CHEBI:29105"/>
        <label>2</label>
    </ligand>
</feature>
<evidence type="ECO:0000256" key="1">
    <source>
        <dbReference type="ARBA" id="ARBA00006153"/>
    </source>
</evidence>
<feature type="binding site" evidence="3">
    <location>
        <position position="397"/>
    </location>
    <ligand>
        <name>Zn(2+)</name>
        <dbReference type="ChEBI" id="CHEBI:29105"/>
        <label>2</label>
    </ligand>
</feature>
<dbReference type="Gene3D" id="3.30.70.360">
    <property type="match status" value="1"/>
</dbReference>
<name>A0A1I4Z0H2_9MICO</name>
<dbReference type="PANTHER" id="PTHR32494:SF5">
    <property type="entry name" value="ALLANTOATE AMIDOHYDROLASE"/>
    <property type="match status" value="1"/>
</dbReference>
<keyword evidence="3" id="KW-0862">Zinc</keyword>
<evidence type="ECO:0000313" key="5">
    <source>
        <dbReference type="Proteomes" id="UP000198867"/>
    </source>
</evidence>
<dbReference type="RefSeq" id="WP_090708714.1">
    <property type="nucleotide sequence ID" value="NZ_FOVM01000001.1"/>
</dbReference>
<keyword evidence="5" id="KW-1185">Reference proteome</keyword>
<dbReference type="EMBL" id="FOVM01000001">
    <property type="protein sequence ID" value="SFN43762.1"/>
    <property type="molecule type" value="Genomic_DNA"/>
</dbReference>
<dbReference type="AlphaFoldDB" id="A0A1I4Z0H2"/>
<dbReference type="SUPFAM" id="SSF53187">
    <property type="entry name" value="Zn-dependent exopeptidases"/>
    <property type="match status" value="1"/>
</dbReference>
<proteinExistence type="inferred from homology"/>
<dbReference type="Pfam" id="PF01546">
    <property type="entry name" value="Peptidase_M20"/>
    <property type="match status" value="1"/>
</dbReference>
<feature type="binding site" evidence="3">
    <location>
        <position position="104"/>
    </location>
    <ligand>
        <name>Zn(2+)</name>
        <dbReference type="ChEBI" id="CHEBI:29105"/>
        <label>1</label>
    </ligand>
</feature>
<keyword evidence="2 4" id="KW-0378">Hydrolase</keyword>
<dbReference type="PIRSF" id="PIRSF001235">
    <property type="entry name" value="Amidase_carbamoylase"/>
    <property type="match status" value="1"/>
</dbReference>
<dbReference type="InterPro" id="IPR002933">
    <property type="entry name" value="Peptidase_M20"/>
</dbReference>
<comment type="similarity">
    <text evidence="1">Belongs to the peptidase M20 family.</text>
</comment>
<dbReference type="PANTHER" id="PTHR32494">
    <property type="entry name" value="ALLANTOATE DEIMINASE-RELATED"/>
    <property type="match status" value="1"/>
</dbReference>
<dbReference type="GO" id="GO:0016813">
    <property type="term" value="F:hydrolase activity, acting on carbon-nitrogen (but not peptide) bonds, in linear amidines"/>
    <property type="evidence" value="ECO:0007669"/>
    <property type="project" value="InterPro"/>
</dbReference>
<dbReference type="OrthoDB" id="9808195at2"/>
<reference evidence="5" key="1">
    <citation type="submission" date="2016-10" db="EMBL/GenBank/DDBJ databases">
        <authorList>
            <person name="Varghese N."/>
            <person name="Submissions S."/>
        </authorList>
    </citation>
    <scope>NUCLEOTIDE SEQUENCE [LARGE SCALE GENOMIC DNA]</scope>
    <source>
        <strain evidence="5">CGMCC 1.11101</strain>
    </source>
</reference>
<gene>
    <name evidence="4" type="ORF">SAMN05216219_0647</name>
</gene>
<dbReference type="Proteomes" id="UP000198867">
    <property type="component" value="Unassembled WGS sequence"/>
</dbReference>